<organism evidence="8 9">
    <name type="scientific">Periophthalmus magnuspinnatus</name>
    <dbReference type="NCBI Taxonomy" id="409849"/>
    <lineage>
        <taxon>Eukaryota</taxon>
        <taxon>Metazoa</taxon>
        <taxon>Chordata</taxon>
        <taxon>Craniata</taxon>
        <taxon>Vertebrata</taxon>
        <taxon>Euteleostomi</taxon>
        <taxon>Actinopterygii</taxon>
        <taxon>Neopterygii</taxon>
        <taxon>Teleostei</taxon>
        <taxon>Neoteleostei</taxon>
        <taxon>Acanthomorphata</taxon>
        <taxon>Gobiaria</taxon>
        <taxon>Gobiiformes</taxon>
        <taxon>Gobioidei</taxon>
        <taxon>Gobiidae</taxon>
        <taxon>Oxudercinae</taxon>
        <taxon>Periophthalmus</taxon>
    </lineage>
</organism>
<evidence type="ECO:0000256" key="5">
    <source>
        <dbReference type="ARBA" id="ARBA00022939"/>
    </source>
</evidence>
<keyword evidence="5" id="KW-0128">Catecholamine metabolism</keyword>
<dbReference type="GO" id="GO:0006584">
    <property type="term" value="P:catecholamine metabolic process"/>
    <property type="evidence" value="ECO:0007669"/>
    <property type="project" value="UniProtKB-KW"/>
</dbReference>
<evidence type="ECO:0000313" key="8">
    <source>
        <dbReference type="Ensembl" id="ENSPMGP00000018000.1"/>
    </source>
</evidence>
<evidence type="ECO:0000256" key="1">
    <source>
        <dbReference type="ARBA" id="ARBA00004496"/>
    </source>
</evidence>
<comment type="similarity">
    <text evidence="2 6">Belongs to the sulfotransferase 1 family.</text>
</comment>
<dbReference type="Gene3D" id="3.40.50.300">
    <property type="entry name" value="P-loop containing nucleotide triphosphate hydrolases"/>
    <property type="match status" value="1"/>
</dbReference>
<dbReference type="GO" id="GO:0008146">
    <property type="term" value="F:sulfotransferase activity"/>
    <property type="evidence" value="ECO:0007669"/>
    <property type="project" value="InterPro"/>
</dbReference>
<dbReference type="GO" id="GO:0005737">
    <property type="term" value="C:cytoplasm"/>
    <property type="evidence" value="ECO:0007669"/>
    <property type="project" value="UniProtKB-SubCell"/>
</dbReference>
<name>A0A3B4AMU9_9GOBI</name>
<dbReference type="GO" id="GO:0006805">
    <property type="term" value="P:xenobiotic metabolic process"/>
    <property type="evidence" value="ECO:0007669"/>
    <property type="project" value="UniProtKB-ARBA"/>
</dbReference>
<accession>A0A3B4AMU9</accession>
<dbReference type="InterPro" id="IPR027417">
    <property type="entry name" value="P-loop_NTPase"/>
</dbReference>
<keyword evidence="9" id="KW-1185">Reference proteome</keyword>
<evidence type="ECO:0000256" key="3">
    <source>
        <dbReference type="ARBA" id="ARBA00022490"/>
    </source>
</evidence>
<evidence type="ECO:0000256" key="2">
    <source>
        <dbReference type="ARBA" id="ARBA00005771"/>
    </source>
</evidence>
<dbReference type="PANTHER" id="PTHR11783">
    <property type="entry name" value="SULFOTRANSFERASE SULT"/>
    <property type="match status" value="1"/>
</dbReference>
<feature type="domain" description="Sulfotransferase" evidence="7">
    <location>
        <begin position="37"/>
        <end position="284"/>
    </location>
</feature>
<reference evidence="8" key="2">
    <citation type="submission" date="2025-09" db="UniProtKB">
        <authorList>
            <consortium name="Ensembl"/>
        </authorList>
    </citation>
    <scope>IDENTIFICATION</scope>
</reference>
<proteinExistence type="inferred from homology"/>
<dbReference type="AlphaFoldDB" id="A0A3B4AMU9"/>
<evidence type="ECO:0000259" key="7">
    <source>
        <dbReference type="Pfam" id="PF00685"/>
    </source>
</evidence>
<dbReference type="Proteomes" id="UP000261520">
    <property type="component" value="Unplaced"/>
</dbReference>
<dbReference type="Ensembl" id="ENSPMGT00000019205.1">
    <property type="protein sequence ID" value="ENSPMGP00000018000.1"/>
    <property type="gene ID" value="ENSPMGG00000014477.1"/>
</dbReference>
<evidence type="ECO:0000313" key="9">
    <source>
        <dbReference type="Proteomes" id="UP000261520"/>
    </source>
</evidence>
<evidence type="ECO:0000256" key="4">
    <source>
        <dbReference type="ARBA" id="ARBA00022679"/>
    </source>
</evidence>
<sequence>LNNPPVHFKCPLKLFFLYIEVHVPHEVDQIKDLEIRDSDVFAVTFPKSGTIWMQQILLLLESKGDLRSANMRTIYTSSDAVGWIELKGQPERFTREESPRMRVTHLPFELMPTALTQRKGKVIYVARNPKDILVSFYYFHKIAKFLETPKSFDDFFDKFMNGEVLGGSWFEHIKSWYLHKDEVNMLFITYEEMIMDLTSAVKKMADFLSIELTEDEVQQVVKHSTFKNMKEMSKANYKRAHPNLIDHKEGTFMRKGTIGDWKNHFTVTQNERFDKVFEREMKDVPASFIWDIRDTS</sequence>
<dbReference type="Pfam" id="PF00685">
    <property type="entry name" value="Sulfotransfer_1"/>
    <property type="match status" value="1"/>
</dbReference>
<evidence type="ECO:0000256" key="6">
    <source>
        <dbReference type="RuleBase" id="RU361155"/>
    </source>
</evidence>
<dbReference type="SUPFAM" id="SSF52540">
    <property type="entry name" value="P-loop containing nucleoside triphosphate hydrolases"/>
    <property type="match status" value="1"/>
</dbReference>
<dbReference type="EC" id="2.8.2.-" evidence="6"/>
<protein>
    <recommendedName>
        <fullName evidence="6">Sulfotransferase</fullName>
        <ecNumber evidence="6">2.8.2.-</ecNumber>
    </recommendedName>
</protein>
<comment type="subcellular location">
    <subcellularLocation>
        <location evidence="1">Cytoplasm</location>
    </subcellularLocation>
</comment>
<dbReference type="FunFam" id="3.40.50.300:FF:000433">
    <property type="entry name" value="Estrogen sulfotransferase"/>
    <property type="match status" value="1"/>
</dbReference>
<reference evidence="8" key="1">
    <citation type="submission" date="2025-08" db="UniProtKB">
        <authorList>
            <consortium name="Ensembl"/>
        </authorList>
    </citation>
    <scope>IDENTIFICATION</scope>
</reference>
<keyword evidence="3" id="KW-0963">Cytoplasm</keyword>
<keyword evidence="4 6" id="KW-0808">Transferase</keyword>
<dbReference type="InterPro" id="IPR000863">
    <property type="entry name" value="Sulfotransferase_dom"/>
</dbReference>